<dbReference type="EC" id="2.7.7.18" evidence="11"/>
<keyword evidence="5 11" id="KW-0808">Transferase</keyword>
<dbReference type="Gene3D" id="3.40.50.620">
    <property type="entry name" value="HUPs"/>
    <property type="match status" value="1"/>
</dbReference>
<dbReference type="GO" id="GO:0009435">
    <property type="term" value="P:NAD+ biosynthetic process"/>
    <property type="evidence" value="ECO:0007669"/>
    <property type="project" value="UniProtKB-UniRule"/>
</dbReference>
<keyword evidence="6 11" id="KW-0548">Nucleotidyltransferase</keyword>
<name>A0A6S6TQS7_9GAMM</name>
<comment type="catalytic activity">
    <reaction evidence="10 11">
        <text>nicotinate beta-D-ribonucleotide + ATP + H(+) = deamido-NAD(+) + diphosphate</text>
        <dbReference type="Rhea" id="RHEA:22860"/>
        <dbReference type="ChEBI" id="CHEBI:15378"/>
        <dbReference type="ChEBI" id="CHEBI:30616"/>
        <dbReference type="ChEBI" id="CHEBI:33019"/>
        <dbReference type="ChEBI" id="CHEBI:57502"/>
        <dbReference type="ChEBI" id="CHEBI:58437"/>
        <dbReference type="EC" id="2.7.7.18"/>
    </reaction>
</comment>
<dbReference type="SUPFAM" id="SSF52374">
    <property type="entry name" value="Nucleotidylyl transferase"/>
    <property type="match status" value="1"/>
</dbReference>
<accession>A0A6S6TQS7</accession>
<comment type="function">
    <text evidence="1 11">Catalyzes the reversible adenylation of nicotinate mononucleotide (NaMN) to nicotinic acid adenine dinucleotide (NaAD).</text>
</comment>
<dbReference type="NCBIfam" id="TIGR00482">
    <property type="entry name" value="nicotinate (nicotinamide) nucleotide adenylyltransferase"/>
    <property type="match status" value="1"/>
</dbReference>
<evidence type="ECO:0000256" key="3">
    <source>
        <dbReference type="ARBA" id="ARBA00009014"/>
    </source>
</evidence>
<proteinExistence type="inferred from homology"/>
<keyword evidence="4 11" id="KW-0662">Pyridine nucleotide biosynthesis</keyword>
<sequence>MIGILGGTFDPIHFGHLRTALEIAEGCGMEQVRFIPGSIPPHRPQPVASAQQRLDMVQLAIADETQFVADSRELDRAGESYTVTTLQSLRDDFGDEVPLAFIMGMDAFLSFRRWHRWQDIMQMAHLVVMHRPGYEPDVSEWHGSSHVQQHCELQQSPAGRIAFQSVTQLAISATFIREASRDGHNLRYLLPEPVRAYIAAHDLYTTR</sequence>
<organism evidence="13">
    <name type="scientific">uncultured Thiotrichaceae bacterium</name>
    <dbReference type="NCBI Taxonomy" id="298394"/>
    <lineage>
        <taxon>Bacteria</taxon>
        <taxon>Pseudomonadati</taxon>
        <taxon>Pseudomonadota</taxon>
        <taxon>Gammaproteobacteria</taxon>
        <taxon>Thiotrichales</taxon>
        <taxon>Thiotrichaceae</taxon>
        <taxon>environmental samples</taxon>
    </lineage>
</organism>
<evidence type="ECO:0000256" key="5">
    <source>
        <dbReference type="ARBA" id="ARBA00022679"/>
    </source>
</evidence>
<evidence type="ECO:0000256" key="7">
    <source>
        <dbReference type="ARBA" id="ARBA00022741"/>
    </source>
</evidence>
<dbReference type="PANTHER" id="PTHR39321:SF3">
    <property type="entry name" value="PHOSPHOPANTETHEINE ADENYLYLTRANSFERASE"/>
    <property type="match status" value="1"/>
</dbReference>
<feature type="domain" description="Cytidyltransferase-like" evidence="12">
    <location>
        <begin position="4"/>
        <end position="178"/>
    </location>
</feature>
<comment type="pathway">
    <text evidence="2 11">Cofactor biosynthesis; NAD(+) biosynthesis; deamido-NAD(+) from nicotinate D-ribonucleotide: step 1/1.</text>
</comment>
<keyword evidence="7 11" id="KW-0547">Nucleotide-binding</keyword>
<comment type="similarity">
    <text evidence="3 11">Belongs to the NadD family.</text>
</comment>
<evidence type="ECO:0000256" key="8">
    <source>
        <dbReference type="ARBA" id="ARBA00022840"/>
    </source>
</evidence>
<gene>
    <name evidence="11" type="primary">nadD</name>
    <name evidence="13" type="ORF">HELGO_WM51111</name>
</gene>
<dbReference type="NCBIfam" id="NF000839">
    <property type="entry name" value="PRK00071.1-1"/>
    <property type="match status" value="1"/>
</dbReference>
<dbReference type="InterPro" id="IPR014729">
    <property type="entry name" value="Rossmann-like_a/b/a_fold"/>
</dbReference>
<evidence type="ECO:0000256" key="1">
    <source>
        <dbReference type="ARBA" id="ARBA00002324"/>
    </source>
</evidence>
<dbReference type="CDD" id="cd02165">
    <property type="entry name" value="NMNAT"/>
    <property type="match status" value="1"/>
</dbReference>
<evidence type="ECO:0000256" key="2">
    <source>
        <dbReference type="ARBA" id="ARBA00005019"/>
    </source>
</evidence>
<dbReference type="NCBIfam" id="TIGR00125">
    <property type="entry name" value="cyt_tran_rel"/>
    <property type="match status" value="1"/>
</dbReference>
<evidence type="ECO:0000256" key="10">
    <source>
        <dbReference type="ARBA" id="ARBA00048721"/>
    </source>
</evidence>
<dbReference type="PANTHER" id="PTHR39321">
    <property type="entry name" value="NICOTINATE-NUCLEOTIDE ADENYLYLTRANSFERASE-RELATED"/>
    <property type="match status" value="1"/>
</dbReference>
<dbReference type="HAMAP" id="MF_00244">
    <property type="entry name" value="NaMN_adenylyltr"/>
    <property type="match status" value="1"/>
</dbReference>
<dbReference type="InterPro" id="IPR005248">
    <property type="entry name" value="NadD/NMNAT"/>
</dbReference>
<reference evidence="13" key="1">
    <citation type="submission" date="2020-01" db="EMBL/GenBank/DDBJ databases">
        <authorList>
            <person name="Meier V. D."/>
            <person name="Meier V D."/>
        </authorList>
    </citation>
    <scope>NUCLEOTIDE SEQUENCE</scope>
    <source>
        <strain evidence="13">HLG_WM_MAG_08</strain>
    </source>
</reference>
<dbReference type="AlphaFoldDB" id="A0A6S6TQS7"/>
<dbReference type="GO" id="GO:0004515">
    <property type="term" value="F:nicotinate-nucleotide adenylyltransferase activity"/>
    <property type="evidence" value="ECO:0007669"/>
    <property type="project" value="UniProtKB-UniRule"/>
</dbReference>
<keyword evidence="9 11" id="KW-0520">NAD</keyword>
<dbReference type="NCBIfam" id="NF000840">
    <property type="entry name" value="PRK00071.1-3"/>
    <property type="match status" value="1"/>
</dbReference>
<dbReference type="UniPathway" id="UPA00253">
    <property type="reaction ID" value="UER00332"/>
</dbReference>
<evidence type="ECO:0000259" key="12">
    <source>
        <dbReference type="Pfam" id="PF01467"/>
    </source>
</evidence>
<evidence type="ECO:0000256" key="4">
    <source>
        <dbReference type="ARBA" id="ARBA00022642"/>
    </source>
</evidence>
<dbReference type="InterPro" id="IPR004821">
    <property type="entry name" value="Cyt_trans-like"/>
</dbReference>
<dbReference type="GO" id="GO:0005524">
    <property type="term" value="F:ATP binding"/>
    <property type="evidence" value="ECO:0007669"/>
    <property type="project" value="UniProtKB-KW"/>
</dbReference>
<dbReference type="EMBL" id="CACVAV010000294">
    <property type="protein sequence ID" value="CAA6818990.1"/>
    <property type="molecule type" value="Genomic_DNA"/>
</dbReference>
<keyword evidence="8 11" id="KW-0067">ATP-binding</keyword>
<evidence type="ECO:0000256" key="6">
    <source>
        <dbReference type="ARBA" id="ARBA00022695"/>
    </source>
</evidence>
<protein>
    <recommendedName>
        <fullName evidence="11">Probable nicotinate-nucleotide adenylyltransferase</fullName>
        <ecNumber evidence="11">2.7.7.18</ecNumber>
    </recommendedName>
    <alternativeName>
        <fullName evidence="11">Deamido-NAD(+) diphosphorylase</fullName>
    </alternativeName>
    <alternativeName>
        <fullName evidence="11">Deamido-NAD(+) pyrophosphorylase</fullName>
    </alternativeName>
    <alternativeName>
        <fullName evidence="11">Nicotinate mononucleotide adenylyltransferase</fullName>
        <shortName evidence="11">NaMN adenylyltransferase</shortName>
    </alternativeName>
</protein>
<evidence type="ECO:0000313" key="13">
    <source>
        <dbReference type="EMBL" id="CAA6818990.1"/>
    </source>
</evidence>
<evidence type="ECO:0000256" key="9">
    <source>
        <dbReference type="ARBA" id="ARBA00023027"/>
    </source>
</evidence>
<evidence type="ECO:0000256" key="11">
    <source>
        <dbReference type="HAMAP-Rule" id="MF_00244"/>
    </source>
</evidence>
<dbReference type="Pfam" id="PF01467">
    <property type="entry name" value="CTP_transf_like"/>
    <property type="match status" value="1"/>
</dbReference>